<feature type="transmembrane region" description="Helical" evidence="1">
    <location>
        <begin position="127"/>
        <end position="148"/>
    </location>
</feature>
<dbReference type="Gene3D" id="3.40.50.2000">
    <property type="entry name" value="Glycogen Phosphorylase B"/>
    <property type="match status" value="1"/>
</dbReference>
<proteinExistence type="predicted"/>
<reference evidence="2 3" key="1">
    <citation type="submission" date="2019-04" db="EMBL/GenBank/DDBJ databases">
        <title>Mesorhizobium composti sp. nov., isolated from compost.</title>
        <authorList>
            <person name="Lin S.-Y."/>
            <person name="Hameed A."/>
            <person name="Hsieh Y.-T."/>
            <person name="Young C.-C."/>
        </authorList>
    </citation>
    <scope>NUCLEOTIDE SEQUENCE [LARGE SCALE GENOMIC DNA]</scope>
    <source>
        <strain evidence="2 3">CC-YTH430</strain>
    </source>
</reference>
<evidence type="ECO:0000313" key="2">
    <source>
        <dbReference type="EMBL" id="THF56597.1"/>
    </source>
</evidence>
<dbReference type="Proteomes" id="UP000306441">
    <property type="component" value="Unassembled WGS sequence"/>
</dbReference>
<dbReference type="EMBL" id="SSNY01000007">
    <property type="protein sequence ID" value="THF56597.1"/>
    <property type="molecule type" value="Genomic_DNA"/>
</dbReference>
<keyword evidence="1" id="KW-0812">Transmembrane</keyword>
<dbReference type="SUPFAM" id="SSF53756">
    <property type="entry name" value="UDP-Glycosyltransferase/glycogen phosphorylase"/>
    <property type="match status" value="1"/>
</dbReference>
<accession>A0ABY2Q5C7</accession>
<keyword evidence="1" id="KW-1133">Transmembrane helix</keyword>
<sequence length="411" mass="45079">MMSLASPQEHPAVPGPQFLFFGFLAGREQLDRAFSSDPTPQVSAVNFEMALLDGLAANGANIRIIGALPVASYPRCKRLVVIGAPFSTVIGGVSGVLATSLNLPLVKLGIRLLTSLYHGRRMLRRGIGRNGIIVYSLHTPYVAAALWLKRLYRVPVAVFIPDLPLHMSGKRSRGLHGAIKGLDDRLLRHLMEKVDFAFPITEGVARSWLPTSLPYHVVEGIAPVFVPSSRRPRSRGQARPRILYTGSFSHIHRVVQLFAARPDLDAELVLVGGGPDLEALQQLATQDMRIKIKPFVVGEALQREFDAADFLINPRDPQWMGAQFSFPSKLFDYMTRKLPILSTRMPGIPPEYFNCFFALDEQDEIALATSLEKALAAGSSEIEARIAAGERLLSTDKSAKVVGARILKALS</sequence>
<feature type="transmembrane region" description="Helical" evidence="1">
    <location>
        <begin position="79"/>
        <end position="106"/>
    </location>
</feature>
<evidence type="ECO:0000313" key="3">
    <source>
        <dbReference type="Proteomes" id="UP000306441"/>
    </source>
</evidence>
<keyword evidence="3" id="KW-1185">Reference proteome</keyword>
<protein>
    <submittedName>
        <fullName evidence="2">Glycosyltransferase family 4 protein</fullName>
    </submittedName>
</protein>
<comment type="caution">
    <text evidence="2">The sequence shown here is derived from an EMBL/GenBank/DDBJ whole genome shotgun (WGS) entry which is preliminary data.</text>
</comment>
<name>A0ABY2Q5C7_9HYPH</name>
<keyword evidence="1" id="KW-0472">Membrane</keyword>
<gene>
    <name evidence="2" type="ORF">E6C48_12820</name>
</gene>
<evidence type="ECO:0000256" key="1">
    <source>
        <dbReference type="SAM" id="Phobius"/>
    </source>
</evidence>
<organism evidence="2 3">
    <name type="scientific">Ollibium composti</name>
    <dbReference type="NCBI Taxonomy" id="2675109"/>
    <lineage>
        <taxon>Bacteria</taxon>
        <taxon>Pseudomonadati</taxon>
        <taxon>Pseudomonadota</taxon>
        <taxon>Alphaproteobacteria</taxon>
        <taxon>Hyphomicrobiales</taxon>
        <taxon>Phyllobacteriaceae</taxon>
        <taxon>Ollibium</taxon>
    </lineage>
</organism>
<dbReference type="Pfam" id="PF13692">
    <property type="entry name" value="Glyco_trans_1_4"/>
    <property type="match status" value="1"/>
</dbReference>